<organism evidence="5 6">
    <name type="scientific">Chionis minor</name>
    <name type="common">Black-faced sheathbill</name>
    <dbReference type="NCBI Taxonomy" id="227182"/>
    <lineage>
        <taxon>Eukaryota</taxon>
        <taxon>Metazoa</taxon>
        <taxon>Chordata</taxon>
        <taxon>Craniata</taxon>
        <taxon>Vertebrata</taxon>
        <taxon>Euteleostomi</taxon>
        <taxon>Archelosauria</taxon>
        <taxon>Archosauria</taxon>
        <taxon>Dinosauria</taxon>
        <taxon>Saurischia</taxon>
        <taxon>Theropoda</taxon>
        <taxon>Coelurosauria</taxon>
        <taxon>Aves</taxon>
        <taxon>Neognathae</taxon>
        <taxon>Neoaves</taxon>
        <taxon>Charadriiformes</taxon>
        <taxon>Chionididae</taxon>
        <taxon>Chionis</taxon>
    </lineage>
</organism>
<dbReference type="SUPFAM" id="SSF51283">
    <property type="entry name" value="dUTPase-like"/>
    <property type="match status" value="1"/>
</dbReference>
<dbReference type="PANTHER" id="PTHR19422">
    <property type="entry name" value="GAG RETROVIRAL POLYPROTEIN"/>
    <property type="match status" value="1"/>
</dbReference>
<dbReference type="Proteomes" id="UP000557271">
    <property type="component" value="Unassembled WGS sequence"/>
</dbReference>
<proteinExistence type="predicted"/>
<sequence length="158" mass="16673">RGSAGVDLAVGKDVTIEDDNVHVIPSMVTGPLGHGLSALLLGRSSASQQGIFVLPGVIDADYTGPIGIMLKVFTPPLILKQGSKIAQLVPFMAQVPHRWEKERGNRAFGSSGSPLAAFVQPISREQPIREVTITGPDGVSINRQKMLLDSGADVTIIP</sequence>
<feature type="non-terminal residue" evidence="5">
    <location>
        <position position="158"/>
    </location>
</feature>
<dbReference type="PANTHER" id="PTHR19422:SF123">
    <property type="entry name" value="RT1 CLASS I, LOCUS CE15"/>
    <property type="match status" value="1"/>
</dbReference>
<feature type="domain" description="Peptidase A2" evidence="4">
    <location>
        <begin position="144"/>
        <end position="158"/>
    </location>
</feature>
<keyword evidence="6" id="KW-1185">Reference proteome</keyword>
<evidence type="ECO:0000256" key="2">
    <source>
        <dbReference type="ARBA" id="ARBA00022750"/>
    </source>
</evidence>
<feature type="non-terminal residue" evidence="5">
    <location>
        <position position="1"/>
    </location>
</feature>
<dbReference type="EMBL" id="VZSF01005022">
    <property type="protein sequence ID" value="NWY55597.1"/>
    <property type="molecule type" value="Genomic_DNA"/>
</dbReference>
<reference evidence="5 6" key="1">
    <citation type="submission" date="2019-09" db="EMBL/GenBank/DDBJ databases">
        <title>Bird 10,000 Genomes (B10K) Project - Family phase.</title>
        <authorList>
            <person name="Zhang G."/>
        </authorList>
    </citation>
    <scope>NUCLEOTIDE SEQUENCE [LARGE SCALE GENOMIC DNA]</scope>
    <source>
        <strain evidence="5">B10K-UC-030-51</strain>
    </source>
</reference>
<dbReference type="GO" id="GO:0004190">
    <property type="term" value="F:aspartic-type endopeptidase activity"/>
    <property type="evidence" value="ECO:0007669"/>
    <property type="project" value="UniProtKB-KW"/>
</dbReference>
<evidence type="ECO:0000313" key="5">
    <source>
        <dbReference type="EMBL" id="NWY55597.1"/>
    </source>
</evidence>
<dbReference type="InterPro" id="IPR051592">
    <property type="entry name" value="HERV-K_Pro_peptidase_A2"/>
</dbReference>
<keyword evidence="3 5" id="KW-0378">Hydrolase</keyword>
<evidence type="ECO:0000256" key="1">
    <source>
        <dbReference type="ARBA" id="ARBA00022670"/>
    </source>
</evidence>
<evidence type="ECO:0000259" key="4">
    <source>
        <dbReference type="PROSITE" id="PS50175"/>
    </source>
</evidence>
<accession>A0A7K7FE50</accession>
<protein>
    <submittedName>
        <fullName evidence="5">DUT nucleotidohydrolase</fullName>
    </submittedName>
</protein>
<dbReference type="InterPro" id="IPR033704">
    <property type="entry name" value="dUTPase_trimeric"/>
</dbReference>
<dbReference type="GO" id="GO:0006508">
    <property type="term" value="P:proteolysis"/>
    <property type="evidence" value="ECO:0007669"/>
    <property type="project" value="UniProtKB-KW"/>
</dbReference>
<dbReference type="Pfam" id="PF00692">
    <property type="entry name" value="dUTPase"/>
    <property type="match status" value="1"/>
</dbReference>
<dbReference type="InterPro" id="IPR029054">
    <property type="entry name" value="dUTPase-like"/>
</dbReference>
<comment type="caution">
    <text evidence="5">The sequence shown here is derived from an EMBL/GenBank/DDBJ whole genome shotgun (WGS) entry which is preliminary data.</text>
</comment>
<dbReference type="OrthoDB" id="9900537at2759"/>
<name>A0A7K7FE50_CHIMN</name>
<keyword evidence="1" id="KW-0645">Protease</keyword>
<keyword evidence="2" id="KW-0064">Aspartyl protease</keyword>
<dbReference type="InterPro" id="IPR036157">
    <property type="entry name" value="dUTPase-like_sf"/>
</dbReference>
<evidence type="ECO:0000313" key="6">
    <source>
        <dbReference type="Proteomes" id="UP000557271"/>
    </source>
</evidence>
<dbReference type="PROSITE" id="PS50175">
    <property type="entry name" value="ASP_PROT_RETROV"/>
    <property type="match status" value="1"/>
</dbReference>
<dbReference type="AlphaFoldDB" id="A0A7K7FE50"/>
<gene>
    <name evidence="5" type="primary">Dut_1</name>
    <name evidence="5" type="ORF">CHIMIN_R00680</name>
</gene>
<evidence type="ECO:0000256" key="3">
    <source>
        <dbReference type="ARBA" id="ARBA00022801"/>
    </source>
</evidence>
<dbReference type="InterPro" id="IPR001995">
    <property type="entry name" value="Peptidase_A2_cat"/>
</dbReference>
<dbReference type="CDD" id="cd07557">
    <property type="entry name" value="trimeric_dUTPase"/>
    <property type="match status" value="1"/>
</dbReference>
<dbReference type="Gene3D" id="2.70.40.10">
    <property type="match status" value="1"/>
</dbReference>